<dbReference type="AlphaFoldDB" id="R7RV39"/>
<evidence type="ECO:0000313" key="1">
    <source>
        <dbReference type="EMBL" id="CDF59418.1"/>
    </source>
</evidence>
<sequence length="210" mass="25122">MLSYYFEDNIPLFGCSLCGKCDGFIESTSLIHIKNRGCCWYFPKYTLMDLKNILSIGRVDFIHELKENEKTVISNYHLEVKGYFDEEGYNNYGVKTIEDFDTKLFFRLCPFSTEKGCSIDFKLRPHPCNLYLCRKVIDYCGDEYRMFSKERRDYYSYMNYFNELLKRELIDKKIDLIKDFDKTIEFISKYEVPKFEPRKLNSLSFARRAG</sequence>
<reference evidence="1" key="1">
    <citation type="submission" date="2013-03" db="EMBL/GenBank/DDBJ databases">
        <title>Draft genome sequence of the hydrogen-ethanol-producing anaerobic alkalithermophilic Caloramator celere.</title>
        <authorList>
            <person name="Ciranna A."/>
            <person name="Larjo A."/>
            <person name="Kivisto A."/>
            <person name="Santala V."/>
            <person name="Roos C."/>
            <person name="Karp M."/>
        </authorList>
    </citation>
    <scope>NUCLEOTIDE SEQUENCE [LARGE SCALE GENOMIC DNA]</scope>
    <source>
        <strain evidence="1">DSM 8682</strain>
    </source>
</reference>
<dbReference type="EMBL" id="CAVN010000099">
    <property type="protein sequence ID" value="CDF59418.1"/>
    <property type="molecule type" value="Genomic_DNA"/>
</dbReference>
<dbReference type="RefSeq" id="WP_018663304.1">
    <property type="nucleotide sequence ID" value="NZ_HF952018.1"/>
</dbReference>
<comment type="caution">
    <text evidence="1">The sequence shown here is derived from an EMBL/GenBank/DDBJ whole genome shotgun (WGS) entry which is preliminary data.</text>
</comment>
<evidence type="ECO:0000313" key="2">
    <source>
        <dbReference type="Proteomes" id="UP000014923"/>
    </source>
</evidence>
<protein>
    <submittedName>
        <fullName evidence="1">Conserved protein</fullName>
    </submittedName>
</protein>
<dbReference type="HOGENOM" id="CLU_1239669_0_0_9"/>
<proteinExistence type="predicted"/>
<accession>R7RV39</accession>
<keyword evidence="2" id="KW-1185">Reference proteome</keyword>
<gene>
    <name evidence="1" type="ORF">TCEL_00884</name>
</gene>
<organism evidence="1 2">
    <name type="scientific">Thermobrachium celere DSM 8682</name>
    <dbReference type="NCBI Taxonomy" id="941824"/>
    <lineage>
        <taxon>Bacteria</taxon>
        <taxon>Bacillati</taxon>
        <taxon>Bacillota</taxon>
        <taxon>Clostridia</taxon>
        <taxon>Eubacteriales</taxon>
        <taxon>Clostridiaceae</taxon>
        <taxon>Thermobrachium</taxon>
    </lineage>
</organism>
<dbReference type="eggNOG" id="ENOG503056W">
    <property type="taxonomic scope" value="Bacteria"/>
</dbReference>
<dbReference type="Proteomes" id="UP000014923">
    <property type="component" value="Unassembled WGS sequence"/>
</dbReference>
<dbReference type="OrthoDB" id="2876964at2"/>
<name>R7RV39_9CLOT</name>